<dbReference type="InterPro" id="IPR013968">
    <property type="entry name" value="PKS_KR"/>
</dbReference>
<feature type="non-terminal residue" evidence="8">
    <location>
        <position position="1"/>
    </location>
</feature>
<dbReference type="Pfam" id="PF00550">
    <property type="entry name" value="PP-binding"/>
    <property type="match status" value="1"/>
</dbReference>
<feature type="region of interest" description="N-terminal hotdog fold" evidence="5">
    <location>
        <begin position="40"/>
        <end position="161"/>
    </location>
</feature>
<evidence type="ECO:0000256" key="3">
    <source>
        <dbReference type="ARBA" id="ARBA00022679"/>
    </source>
</evidence>
<dbReference type="GO" id="GO:0004312">
    <property type="term" value="F:fatty acid synthase activity"/>
    <property type="evidence" value="ECO:0007669"/>
    <property type="project" value="TreeGrafter"/>
</dbReference>
<dbReference type="RefSeq" id="WP_165303175.1">
    <property type="nucleotide sequence ID" value="NZ_JAAKZZ010000779.1"/>
</dbReference>
<dbReference type="InterPro" id="IPR006162">
    <property type="entry name" value="Ppantetheine_attach_site"/>
</dbReference>
<dbReference type="SMART" id="SM00822">
    <property type="entry name" value="PKS_KR"/>
    <property type="match status" value="1"/>
</dbReference>
<reference evidence="8 9" key="1">
    <citation type="submission" date="2020-02" db="EMBL/GenBank/DDBJ databases">
        <title>Whole-genome analyses of novel actinobacteria.</title>
        <authorList>
            <person name="Sahin N."/>
            <person name="Tatar D."/>
        </authorList>
    </citation>
    <scope>NUCLEOTIDE SEQUENCE [LARGE SCALE GENOMIC DNA]</scope>
    <source>
        <strain evidence="8 9">SB3404</strain>
    </source>
</reference>
<dbReference type="GO" id="GO:0006633">
    <property type="term" value="P:fatty acid biosynthetic process"/>
    <property type="evidence" value="ECO:0007669"/>
    <property type="project" value="TreeGrafter"/>
</dbReference>
<dbReference type="PANTHER" id="PTHR43775">
    <property type="entry name" value="FATTY ACID SYNTHASE"/>
    <property type="match status" value="1"/>
</dbReference>
<dbReference type="Pfam" id="PF14765">
    <property type="entry name" value="PS-DH"/>
    <property type="match status" value="1"/>
</dbReference>
<protein>
    <submittedName>
        <fullName evidence="8">SDR family NAD(P)-dependent oxidoreductase</fullName>
    </submittedName>
</protein>
<keyword evidence="4" id="KW-0511">Multifunctional enzyme</keyword>
<keyword evidence="1" id="KW-0596">Phosphopantetheine</keyword>
<organism evidence="8 9">
    <name type="scientific">Streptomyces boncukensis</name>
    <dbReference type="NCBI Taxonomy" id="2711219"/>
    <lineage>
        <taxon>Bacteria</taxon>
        <taxon>Bacillati</taxon>
        <taxon>Actinomycetota</taxon>
        <taxon>Actinomycetes</taxon>
        <taxon>Kitasatosporales</taxon>
        <taxon>Streptomycetaceae</taxon>
        <taxon>Streptomyces</taxon>
    </lineage>
</organism>
<dbReference type="Gene3D" id="1.10.1200.10">
    <property type="entry name" value="ACP-like"/>
    <property type="match status" value="1"/>
</dbReference>
<dbReference type="SMART" id="SM00826">
    <property type="entry name" value="PKS_DH"/>
    <property type="match status" value="1"/>
</dbReference>
<dbReference type="SUPFAM" id="SSF47336">
    <property type="entry name" value="ACP-like"/>
    <property type="match status" value="1"/>
</dbReference>
<dbReference type="SUPFAM" id="SSF51735">
    <property type="entry name" value="NAD(P)-binding Rossmann-fold domains"/>
    <property type="match status" value="2"/>
</dbReference>
<gene>
    <name evidence="8" type="ORF">G5C65_35490</name>
</gene>
<dbReference type="GO" id="GO:0031177">
    <property type="term" value="F:phosphopantetheine binding"/>
    <property type="evidence" value="ECO:0007669"/>
    <property type="project" value="InterPro"/>
</dbReference>
<dbReference type="InterPro" id="IPR036291">
    <property type="entry name" value="NAD(P)-bd_dom_sf"/>
</dbReference>
<dbReference type="InterPro" id="IPR049900">
    <property type="entry name" value="PKS_mFAS_DH"/>
</dbReference>
<proteinExistence type="predicted"/>
<dbReference type="PROSITE" id="PS50075">
    <property type="entry name" value="CARRIER"/>
    <property type="match status" value="1"/>
</dbReference>
<evidence type="ECO:0000256" key="4">
    <source>
        <dbReference type="ARBA" id="ARBA00023268"/>
    </source>
</evidence>
<dbReference type="Pfam" id="PF08659">
    <property type="entry name" value="KR"/>
    <property type="match status" value="1"/>
</dbReference>
<dbReference type="InterPro" id="IPR009081">
    <property type="entry name" value="PP-bd_ACP"/>
</dbReference>
<keyword evidence="9" id="KW-1185">Reference proteome</keyword>
<evidence type="ECO:0000256" key="1">
    <source>
        <dbReference type="ARBA" id="ARBA00022450"/>
    </source>
</evidence>
<dbReference type="InterPro" id="IPR042104">
    <property type="entry name" value="PKS_dehydratase_sf"/>
</dbReference>
<dbReference type="Pfam" id="PF21089">
    <property type="entry name" value="PKS_DH_N"/>
    <property type="match status" value="1"/>
</dbReference>
<feature type="non-terminal residue" evidence="8">
    <location>
        <position position="807"/>
    </location>
</feature>
<dbReference type="Pfam" id="PF22953">
    <property type="entry name" value="SpnB_Rossmann"/>
    <property type="match status" value="1"/>
</dbReference>
<feature type="active site" description="Proton acceptor; for dehydratase activity" evidence="5">
    <location>
        <position position="71"/>
    </location>
</feature>
<dbReference type="SMART" id="SM01294">
    <property type="entry name" value="PKS_PP_betabranch"/>
    <property type="match status" value="1"/>
</dbReference>
<comment type="caution">
    <text evidence="8">The sequence shown here is derived from an EMBL/GenBank/DDBJ whole genome shotgun (WGS) entry which is preliminary data.</text>
</comment>
<dbReference type="InterPro" id="IPR049552">
    <property type="entry name" value="PKS_DH_N"/>
</dbReference>
<dbReference type="InterPro" id="IPR049551">
    <property type="entry name" value="PKS_DH_C"/>
</dbReference>
<evidence type="ECO:0000256" key="2">
    <source>
        <dbReference type="ARBA" id="ARBA00022553"/>
    </source>
</evidence>
<dbReference type="PROSITE" id="PS52019">
    <property type="entry name" value="PKS_MFAS_DH"/>
    <property type="match status" value="1"/>
</dbReference>
<feature type="domain" description="Carrier" evidence="6">
    <location>
        <begin position="735"/>
        <end position="807"/>
    </location>
</feature>
<dbReference type="InterPro" id="IPR050091">
    <property type="entry name" value="PKS_NRPS_Biosynth_Enz"/>
</dbReference>
<dbReference type="InterPro" id="IPR057326">
    <property type="entry name" value="KR_dom"/>
</dbReference>
<dbReference type="Gene3D" id="3.40.50.720">
    <property type="entry name" value="NAD(P)-binding Rossmann-like Domain"/>
    <property type="match status" value="1"/>
</dbReference>
<keyword evidence="3" id="KW-0808">Transferase</keyword>
<evidence type="ECO:0000313" key="9">
    <source>
        <dbReference type="Proteomes" id="UP000477722"/>
    </source>
</evidence>
<feature type="active site" description="Proton donor; for dehydratase activity" evidence="5">
    <location>
        <position position="230"/>
    </location>
</feature>
<name>A0A6G4X9W7_9ACTN</name>
<dbReference type="Gene3D" id="3.10.129.110">
    <property type="entry name" value="Polyketide synthase dehydratase"/>
    <property type="match status" value="1"/>
</dbReference>
<keyword evidence="2" id="KW-0597">Phosphoprotein</keyword>
<feature type="region of interest" description="C-terminal hotdog fold" evidence="5">
    <location>
        <begin position="171"/>
        <end position="304"/>
    </location>
</feature>
<evidence type="ECO:0000259" key="7">
    <source>
        <dbReference type="PROSITE" id="PS52019"/>
    </source>
</evidence>
<dbReference type="CDD" id="cd08956">
    <property type="entry name" value="KR_3_FAS_SDR_x"/>
    <property type="match status" value="1"/>
</dbReference>
<dbReference type="AlphaFoldDB" id="A0A6G4X9W7"/>
<evidence type="ECO:0000256" key="5">
    <source>
        <dbReference type="PROSITE-ProRule" id="PRU01363"/>
    </source>
</evidence>
<evidence type="ECO:0000259" key="6">
    <source>
        <dbReference type="PROSITE" id="PS50075"/>
    </source>
</evidence>
<sequence>HTPGHIADLPTYPFQHEHYWLAPQTADGDVTTAGLASPDHPLLSAVVDLGEDGCVLTGRLSLRTHPWLADHEVLDVVLLPATAMVDFALTAGRQAAQEQLRELVLQAPLVVPATGAVAVQVRVGAIGDDGGRPVSIHSRLDDETEWLKHATGTLTAGDPALKRLPERSPSAVHVDAAEVYAQCAEAGYSYGAGFRGLRQAWWDGDVCYADVQLPDDMDTDGFGLHPALLDASLHVLLVDDLPEVRLPFSWSGVTVHPTESRTLRVRLAPNGRDTVSLLGTDGSGRTVVQVDELTTRPVSPGQLRAARTHVDDWLYRAEWVPASDTDTAEHHNDYAYLGADDSLATLDGESDVVVAVEPGSGDAPDAALDATSRVLALVQEWLAEERFASRRLVLVTRGDEWTLAPVWGLVRSAQSQHPGRFALVESDEEGLPLLPVALGTGEPEVAIRSGEVSVRRLARAARTAEQPTALDPDGTVLITGGTGVLGRLVAKHLVDNHGVRHLLLVGRRAEAAVDGLDADVTVASCDVSDRSSVADLLDSIPAAHPLTAVIHAAGVLDDGVVEALDGERFRTVFRPKADAAWHLHELTAGMDLAAFVLFSSVSGVLGTAGQANYAAANTFLDALSWQRRSSGLPAQSLAWGVWSTESGMASDMTEADLARMARIGILPFTAEQGLALLDAALATADPVLVPARIGSSGIQGRVPAVLRSVVRARDASPSGHVLHELEGLSGEERHRVMSDVVRKATAAVLGHADPNRVDIRASFSDLGLDSLTAVELRNRLVGVLGVSLPVTMVFDFPTPVGLAGFLA</sequence>
<dbReference type="EMBL" id="JAAKZZ010000779">
    <property type="protein sequence ID" value="NGO73544.1"/>
    <property type="molecule type" value="Genomic_DNA"/>
</dbReference>
<accession>A0A6G4X9W7</accession>
<dbReference type="InterPro" id="IPR055123">
    <property type="entry name" value="SpnB-like_Rossmann"/>
</dbReference>
<dbReference type="InterPro" id="IPR020807">
    <property type="entry name" value="PKS_DH"/>
</dbReference>
<dbReference type="PROSITE" id="PS00012">
    <property type="entry name" value="PHOSPHOPANTETHEINE"/>
    <property type="match status" value="1"/>
</dbReference>
<dbReference type="InterPro" id="IPR036736">
    <property type="entry name" value="ACP-like_sf"/>
</dbReference>
<dbReference type="FunFam" id="1.10.1200.10:FF:000007">
    <property type="entry name" value="Probable polyketide synthase pks17"/>
    <property type="match status" value="1"/>
</dbReference>
<dbReference type="SMART" id="SM00823">
    <property type="entry name" value="PKS_PP"/>
    <property type="match status" value="1"/>
</dbReference>
<evidence type="ECO:0000313" key="8">
    <source>
        <dbReference type="EMBL" id="NGO73544.1"/>
    </source>
</evidence>
<dbReference type="GO" id="GO:0017000">
    <property type="term" value="P:antibiotic biosynthetic process"/>
    <property type="evidence" value="ECO:0007669"/>
    <property type="project" value="UniProtKB-ARBA"/>
</dbReference>
<feature type="domain" description="PKS/mFAS DH" evidence="7">
    <location>
        <begin position="40"/>
        <end position="304"/>
    </location>
</feature>
<dbReference type="Proteomes" id="UP000477722">
    <property type="component" value="Unassembled WGS sequence"/>
</dbReference>
<dbReference type="PANTHER" id="PTHR43775:SF51">
    <property type="entry name" value="INACTIVE PHENOLPHTHIOCEROL SYNTHESIS POLYKETIDE SYNTHASE TYPE I PKS1-RELATED"/>
    <property type="match status" value="1"/>
</dbReference>
<dbReference type="InterPro" id="IPR020806">
    <property type="entry name" value="PKS_PP-bd"/>
</dbReference>